<reference evidence="1" key="1">
    <citation type="submission" date="2018-05" db="EMBL/GenBank/DDBJ databases">
        <authorList>
            <person name="Lanie J.A."/>
            <person name="Ng W.-L."/>
            <person name="Kazmierczak K.M."/>
            <person name="Andrzejewski T.M."/>
            <person name="Davidsen T.M."/>
            <person name="Wayne K.J."/>
            <person name="Tettelin H."/>
            <person name="Glass J.I."/>
            <person name="Rusch D."/>
            <person name="Podicherti R."/>
            <person name="Tsui H.-C.T."/>
            <person name="Winkler M.E."/>
        </authorList>
    </citation>
    <scope>NUCLEOTIDE SEQUENCE</scope>
</reference>
<dbReference type="AlphaFoldDB" id="A0A382KP89"/>
<dbReference type="SUPFAM" id="SSF51569">
    <property type="entry name" value="Aldolase"/>
    <property type="match status" value="1"/>
</dbReference>
<evidence type="ECO:0000313" key="1">
    <source>
        <dbReference type="EMBL" id="SVC26086.1"/>
    </source>
</evidence>
<protein>
    <recommendedName>
        <fullName evidence="2">3-deoxy-7-phosphoheptulonate synthase</fullName>
    </recommendedName>
</protein>
<accession>A0A382KP89</accession>
<dbReference type="Gene3D" id="3.20.20.70">
    <property type="entry name" value="Aldolase class I"/>
    <property type="match status" value="1"/>
</dbReference>
<sequence>QTMKNKTDLIYGQSITDACLNWKDTEDCLESLSKAIEKRRLK</sequence>
<feature type="non-terminal residue" evidence="1">
    <location>
        <position position="1"/>
    </location>
</feature>
<name>A0A382KP89_9ZZZZ</name>
<evidence type="ECO:0008006" key="2">
    <source>
        <dbReference type="Google" id="ProtNLM"/>
    </source>
</evidence>
<gene>
    <name evidence="1" type="ORF">METZ01_LOCUS278940</name>
</gene>
<dbReference type="EMBL" id="UINC01081848">
    <property type="protein sequence ID" value="SVC26086.1"/>
    <property type="molecule type" value="Genomic_DNA"/>
</dbReference>
<proteinExistence type="predicted"/>
<dbReference type="InterPro" id="IPR013785">
    <property type="entry name" value="Aldolase_TIM"/>
</dbReference>
<organism evidence="1">
    <name type="scientific">marine metagenome</name>
    <dbReference type="NCBI Taxonomy" id="408172"/>
    <lineage>
        <taxon>unclassified sequences</taxon>
        <taxon>metagenomes</taxon>
        <taxon>ecological metagenomes</taxon>
    </lineage>
</organism>